<name>A0ACB7GE76_MANES</name>
<proteinExistence type="predicted"/>
<gene>
    <name evidence="1" type="ORF">MANES_14G041000v8</name>
</gene>
<evidence type="ECO:0000313" key="1">
    <source>
        <dbReference type="EMBL" id="KAG8638542.1"/>
    </source>
</evidence>
<evidence type="ECO:0000313" key="2">
    <source>
        <dbReference type="Proteomes" id="UP000091857"/>
    </source>
</evidence>
<accession>A0ACB7GE76</accession>
<dbReference type="EMBL" id="CM004400">
    <property type="protein sequence ID" value="KAG8638542.1"/>
    <property type="molecule type" value="Genomic_DNA"/>
</dbReference>
<organism evidence="1 2">
    <name type="scientific">Manihot esculenta</name>
    <name type="common">Cassava</name>
    <name type="synonym">Jatropha manihot</name>
    <dbReference type="NCBI Taxonomy" id="3983"/>
    <lineage>
        <taxon>Eukaryota</taxon>
        <taxon>Viridiplantae</taxon>
        <taxon>Streptophyta</taxon>
        <taxon>Embryophyta</taxon>
        <taxon>Tracheophyta</taxon>
        <taxon>Spermatophyta</taxon>
        <taxon>Magnoliopsida</taxon>
        <taxon>eudicotyledons</taxon>
        <taxon>Gunneridae</taxon>
        <taxon>Pentapetalae</taxon>
        <taxon>rosids</taxon>
        <taxon>fabids</taxon>
        <taxon>Malpighiales</taxon>
        <taxon>Euphorbiaceae</taxon>
        <taxon>Crotonoideae</taxon>
        <taxon>Manihoteae</taxon>
        <taxon>Manihot</taxon>
    </lineage>
</organism>
<keyword evidence="2" id="KW-1185">Reference proteome</keyword>
<sequence length="245" mass="27716">MLRPPLAKTILFPSSKELLTNTMDAILFEAAQRGEVNFLQQLLRENPLILDNVALLSTENLLNVALITGNVSFVKEITRLKPHFVKELNQDGFSHMHIAAAHGHVEIVKELIEVDPNLCRLEGREKRTPLHYAAIKGRVEVINVLLCSCPECIVAVTVERETALHLAVKNHQFQATEVLVKWIRENNKDEVFSITDEQRNTVLHLAIWKRQRQVVELLLDSRLVGSKCHEPLRPHCTGCAANVPQ</sequence>
<comment type="caution">
    <text evidence="1">The sequence shown here is derived from an EMBL/GenBank/DDBJ whole genome shotgun (WGS) entry which is preliminary data.</text>
</comment>
<reference evidence="2" key="1">
    <citation type="journal article" date="2016" name="Nat. Biotechnol.">
        <title>Sequencing wild and cultivated cassava and related species reveals extensive interspecific hybridization and genetic diversity.</title>
        <authorList>
            <person name="Bredeson J.V."/>
            <person name="Lyons J.B."/>
            <person name="Prochnik S.E."/>
            <person name="Wu G.A."/>
            <person name="Ha C.M."/>
            <person name="Edsinger-Gonzales E."/>
            <person name="Grimwood J."/>
            <person name="Schmutz J."/>
            <person name="Rabbi I.Y."/>
            <person name="Egesi C."/>
            <person name="Nauluvula P."/>
            <person name="Lebot V."/>
            <person name="Ndunguru J."/>
            <person name="Mkamilo G."/>
            <person name="Bart R.S."/>
            <person name="Setter T.L."/>
            <person name="Gleadow R.M."/>
            <person name="Kulakow P."/>
            <person name="Ferguson M.E."/>
            <person name="Rounsley S."/>
            <person name="Rokhsar D.S."/>
        </authorList>
    </citation>
    <scope>NUCLEOTIDE SEQUENCE [LARGE SCALE GENOMIC DNA]</scope>
    <source>
        <strain evidence="2">cv. AM560-2</strain>
    </source>
</reference>
<dbReference type="Proteomes" id="UP000091857">
    <property type="component" value="Chromosome 14"/>
</dbReference>
<protein>
    <submittedName>
        <fullName evidence="1">Uncharacterized protein</fullName>
    </submittedName>
</protein>